<keyword evidence="1" id="KW-0472">Membrane</keyword>
<organism evidence="2 3">
    <name type="scientific">Muricaecibacterium torontonense</name>
    <dbReference type="NCBI Taxonomy" id="3032871"/>
    <lineage>
        <taxon>Bacteria</taxon>
        <taxon>Bacillati</taxon>
        <taxon>Actinomycetota</taxon>
        <taxon>Coriobacteriia</taxon>
        <taxon>Coriobacteriales</taxon>
        <taxon>Atopobiaceae</taxon>
        <taxon>Muricaecibacterium</taxon>
    </lineage>
</organism>
<protein>
    <recommendedName>
        <fullName evidence="4">Zn-finger containing protein</fullName>
    </recommendedName>
</protein>
<dbReference type="Proteomes" id="UP000310263">
    <property type="component" value="Unassembled WGS sequence"/>
</dbReference>
<evidence type="ECO:0008006" key="4">
    <source>
        <dbReference type="Google" id="ProtNLM"/>
    </source>
</evidence>
<keyword evidence="1" id="KW-1133">Transmembrane helix</keyword>
<evidence type="ECO:0000313" key="2">
    <source>
        <dbReference type="EMBL" id="TGY62235.1"/>
    </source>
</evidence>
<feature type="transmembrane region" description="Helical" evidence="1">
    <location>
        <begin position="31"/>
        <end position="59"/>
    </location>
</feature>
<keyword evidence="3" id="KW-1185">Reference proteome</keyword>
<sequence>MANGSWQDRLTQWMAGRNGTDDIARLCSNTALILIVIYVIWPHWWISLIALVLIGYAWYRIASKDVAARARENEAFMSKLGPLRPWVSAPVATFKDHRAYAYLTCPSCGQKARVPRGKGKVRVRCRRCHTTFEGKA</sequence>
<evidence type="ECO:0000256" key="1">
    <source>
        <dbReference type="SAM" id="Phobius"/>
    </source>
</evidence>
<dbReference type="OrthoDB" id="3174166at2"/>
<comment type="caution">
    <text evidence="2">The sequence shown here is derived from an EMBL/GenBank/DDBJ whole genome shotgun (WGS) entry which is preliminary data.</text>
</comment>
<evidence type="ECO:0000313" key="3">
    <source>
        <dbReference type="Proteomes" id="UP000310263"/>
    </source>
</evidence>
<dbReference type="RefSeq" id="WP_136012705.1">
    <property type="nucleotide sequence ID" value="NZ_SRYE01000003.1"/>
</dbReference>
<dbReference type="EMBL" id="SRYE01000003">
    <property type="protein sequence ID" value="TGY62235.1"/>
    <property type="molecule type" value="Genomic_DNA"/>
</dbReference>
<reference evidence="2 3" key="1">
    <citation type="submission" date="2019-04" db="EMBL/GenBank/DDBJ databases">
        <title>Microbes associate with the intestines of laboratory mice.</title>
        <authorList>
            <person name="Navarre W."/>
            <person name="Wong E."/>
            <person name="Huang K."/>
            <person name="Tropini C."/>
            <person name="Ng K."/>
            <person name="Yu B."/>
        </authorList>
    </citation>
    <scope>NUCLEOTIDE SEQUENCE [LARGE SCALE GENOMIC DNA]</scope>
    <source>
        <strain evidence="2 3">NM07_P-09</strain>
    </source>
</reference>
<accession>A0A4S2F0I9</accession>
<gene>
    <name evidence="2" type="ORF">E5334_06180</name>
</gene>
<keyword evidence="1" id="KW-0812">Transmembrane</keyword>
<dbReference type="AlphaFoldDB" id="A0A4S2F0I9"/>
<name>A0A4S2F0I9_9ACTN</name>
<proteinExistence type="predicted"/>